<dbReference type="AlphaFoldDB" id="A0A5D3C8D5"/>
<accession>A0A5D3C8D5</accession>
<comment type="caution">
    <text evidence="2">The sequence shown here is derived from an EMBL/GenBank/DDBJ whole genome shotgun (WGS) entry which is preliminary data.</text>
</comment>
<evidence type="ECO:0000313" key="3">
    <source>
        <dbReference type="Proteomes" id="UP000321393"/>
    </source>
</evidence>
<protein>
    <submittedName>
        <fullName evidence="2">Uncharacterized protein</fullName>
    </submittedName>
</protein>
<reference evidence="3 4" key="1">
    <citation type="submission" date="2019-08" db="EMBL/GenBank/DDBJ databases">
        <title>Draft genome sequences of two oriental melons (Cucumis melo L. var makuwa).</title>
        <authorList>
            <person name="Kwon S.-Y."/>
        </authorList>
    </citation>
    <scope>NUCLEOTIDE SEQUENCE [LARGE SCALE GENOMIC DNA]</scope>
    <source>
        <strain evidence="4">cv. Chang Bougi</strain>
        <strain evidence="3">cv. SW 3</strain>
        <tissue evidence="2">Leaf</tissue>
    </source>
</reference>
<evidence type="ECO:0000313" key="1">
    <source>
        <dbReference type="EMBL" id="KAA0037022.1"/>
    </source>
</evidence>
<evidence type="ECO:0000313" key="2">
    <source>
        <dbReference type="EMBL" id="TYK06629.1"/>
    </source>
</evidence>
<dbReference type="EMBL" id="SSTE01019085">
    <property type="protein sequence ID" value="KAA0037022.1"/>
    <property type="molecule type" value="Genomic_DNA"/>
</dbReference>
<sequence length="239" mass="26729">MGSLNQATAYELPAQSSTGTWSESWSPPTAWKLTISSSISLSDGVGLERKLMMLSATGLSPSRVQHSTTSPNSMTIVLFFHSPIFTIQQQFERLTSGSTLICNSPKHFVTDYTLPRLWVPRYPLSTFLPLNLILHFKAMPSPCSGATKWRDLINEISGLKPVTSAIGKALPLRPLTDSTIEAKDRQELPPKATYNFHHTVLKRNSSLYLKRYHVVGWNPILTKDSCGFGESSYRRTRKE</sequence>
<dbReference type="EMBL" id="SSTD01013395">
    <property type="protein sequence ID" value="TYK06629.1"/>
    <property type="molecule type" value="Genomic_DNA"/>
</dbReference>
<dbReference type="Proteomes" id="UP000321393">
    <property type="component" value="Unassembled WGS sequence"/>
</dbReference>
<dbReference type="OrthoDB" id="728618at2759"/>
<proteinExistence type="predicted"/>
<name>A0A5D3C8D5_CUCMM</name>
<organism evidence="2 4">
    <name type="scientific">Cucumis melo var. makuwa</name>
    <name type="common">Oriental melon</name>
    <dbReference type="NCBI Taxonomy" id="1194695"/>
    <lineage>
        <taxon>Eukaryota</taxon>
        <taxon>Viridiplantae</taxon>
        <taxon>Streptophyta</taxon>
        <taxon>Embryophyta</taxon>
        <taxon>Tracheophyta</taxon>
        <taxon>Spermatophyta</taxon>
        <taxon>Magnoliopsida</taxon>
        <taxon>eudicotyledons</taxon>
        <taxon>Gunneridae</taxon>
        <taxon>Pentapetalae</taxon>
        <taxon>rosids</taxon>
        <taxon>fabids</taxon>
        <taxon>Cucurbitales</taxon>
        <taxon>Cucurbitaceae</taxon>
        <taxon>Benincaseae</taxon>
        <taxon>Cucumis</taxon>
    </lineage>
</organism>
<dbReference type="Proteomes" id="UP000321947">
    <property type="component" value="Unassembled WGS sequence"/>
</dbReference>
<gene>
    <name evidence="2" type="ORF">E5676_scaffold453G001040</name>
    <name evidence="1" type="ORF">E6C27_scaffold86G001090</name>
</gene>
<evidence type="ECO:0000313" key="4">
    <source>
        <dbReference type="Proteomes" id="UP000321947"/>
    </source>
</evidence>